<name>A0A9N9KFB6_9GLOM</name>
<protein>
    <submittedName>
        <fullName evidence="1">24523_t:CDS:1</fullName>
    </submittedName>
</protein>
<sequence>LPEGAYFLGDKDQVTILYIRKCYIHLADIVFNEKIHRCRITGNPGIGKTFFGFYLLYFLSRQNKTIVYHKARQCPILFNKQHIFCSNDIFDFKEYLDKADVWYIVDGQQPFEVRAKTILFCSPQKRHYKEFDKMVETTIRFMPVWSWNEINECRIGMFNHLEVAKVEDLYSHWGGVPRFILEKALDSSEQSHLEDAIS</sequence>
<proteinExistence type="predicted"/>
<gene>
    <name evidence="1" type="ORF">DERYTH_LOCUS27873</name>
</gene>
<dbReference type="Proteomes" id="UP000789405">
    <property type="component" value="Unassembled WGS sequence"/>
</dbReference>
<comment type="caution">
    <text evidence="1">The sequence shown here is derived from an EMBL/GenBank/DDBJ whole genome shotgun (WGS) entry which is preliminary data.</text>
</comment>
<reference evidence="1" key="1">
    <citation type="submission" date="2021-06" db="EMBL/GenBank/DDBJ databases">
        <authorList>
            <person name="Kallberg Y."/>
            <person name="Tangrot J."/>
            <person name="Rosling A."/>
        </authorList>
    </citation>
    <scope>NUCLEOTIDE SEQUENCE</scope>
    <source>
        <strain evidence="1">MA453B</strain>
    </source>
</reference>
<dbReference type="PANTHER" id="PTHR33129:SF1">
    <property type="entry name" value="ATP-BINDING PROTEIN"/>
    <property type="match status" value="1"/>
</dbReference>
<organism evidence="1 2">
    <name type="scientific">Dentiscutata erythropus</name>
    <dbReference type="NCBI Taxonomy" id="1348616"/>
    <lineage>
        <taxon>Eukaryota</taxon>
        <taxon>Fungi</taxon>
        <taxon>Fungi incertae sedis</taxon>
        <taxon>Mucoromycota</taxon>
        <taxon>Glomeromycotina</taxon>
        <taxon>Glomeromycetes</taxon>
        <taxon>Diversisporales</taxon>
        <taxon>Gigasporaceae</taxon>
        <taxon>Dentiscutata</taxon>
    </lineage>
</organism>
<evidence type="ECO:0000313" key="2">
    <source>
        <dbReference type="Proteomes" id="UP000789405"/>
    </source>
</evidence>
<keyword evidence="2" id="KW-1185">Reference proteome</keyword>
<dbReference type="SUPFAM" id="SSF52540">
    <property type="entry name" value="P-loop containing nucleoside triphosphate hydrolases"/>
    <property type="match status" value="1"/>
</dbReference>
<dbReference type="InterPro" id="IPR052980">
    <property type="entry name" value="Crinkler_effector"/>
</dbReference>
<dbReference type="PANTHER" id="PTHR33129">
    <property type="entry name" value="PROTEIN KINASE DOMAIN-CONTAINING PROTEIN-RELATED"/>
    <property type="match status" value="1"/>
</dbReference>
<dbReference type="AlphaFoldDB" id="A0A9N9KFB6"/>
<feature type="non-terminal residue" evidence="1">
    <location>
        <position position="198"/>
    </location>
</feature>
<dbReference type="OrthoDB" id="2340858at2759"/>
<dbReference type="EMBL" id="CAJVPY010066252">
    <property type="protein sequence ID" value="CAG8825290.1"/>
    <property type="molecule type" value="Genomic_DNA"/>
</dbReference>
<feature type="non-terminal residue" evidence="1">
    <location>
        <position position="1"/>
    </location>
</feature>
<evidence type="ECO:0000313" key="1">
    <source>
        <dbReference type="EMBL" id="CAG8825290.1"/>
    </source>
</evidence>
<accession>A0A9N9KFB6</accession>
<dbReference type="InterPro" id="IPR027417">
    <property type="entry name" value="P-loop_NTPase"/>
</dbReference>